<dbReference type="PANTHER" id="PTHR46086:SF4">
    <property type="entry name" value="ALPHA_BETA-HYDROLASES SUPERFAMILY PROTEIN"/>
    <property type="match status" value="1"/>
</dbReference>
<evidence type="ECO:0000259" key="2">
    <source>
        <dbReference type="Pfam" id="PF01764"/>
    </source>
</evidence>
<evidence type="ECO:0000256" key="1">
    <source>
        <dbReference type="ARBA" id="ARBA00022801"/>
    </source>
</evidence>
<evidence type="ECO:0000313" key="4">
    <source>
        <dbReference type="Proteomes" id="UP001603857"/>
    </source>
</evidence>
<dbReference type="InterPro" id="IPR029058">
    <property type="entry name" value="AB_hydrolase_fold"/>
</dbReference>
<dbReference type="GO" id="GO:0016787">
    <property type="term" value="F:hydrolase activity"/>
    <property type="evidence" value="ECO:0007669"/>
    <property type="project" value="UniProtKB-KW"/>
</dbReference>
<proteinExistence type="predicted"/>
<dbReference type="Pfam" id="PF01764">
    <property type="entry name" value="Lipase_3"/>
    <property type="match status" value="1"/>
</dbReference>
<keyword evidence="1" id="KW-0378">Hydrolase</keyword>
<dbReference type="PANTHER" id="PTHR46086">
    <property type="entry name" value="ALPHA/BETA-HYDROLASES SUPERFAMILY PROTEIN"/>
    <property type="match status" value="1"/>
</dbReference>
<name>A0ABD1L5B8_9FABA</name>
<reference evidence="3 4" key="1">
    <citation type="submission" date="2024-08" db="EMBL/GenBank/DDBJ databases">
        <title>Insights into the chromosomal genome structure of Flemingia macrophylla.</title>
        <authorList>
            <person name="Ding Y."/>
            <person name="Zhao Y."/>
            <person name="Bi W."/>
            <person name="Wu M."/>
            <person name="Zhao G."/>
            <person name="Gong Y."/>
            <person name="Li W."/>
            <person name="Zhang P."/>
        </authorList>
    </citation>
    <scope>NUCLEOTIDE SEQUENCE [LARGE SCALE GENOMIC DNA]</scope>
    <source>
        <strain evidence="3">DYQJB</strain>
        <tissue evidence="3">Leaf</tissue>
    </source>
</reference>
<dbReference type="InterPro" id="IPR044819">
    <property type="entry name" value="OBL-like"/>
</dbReference>
<evidence type="ECO:0000313" key="3">
    <source>
        <dbReference type="EMBL" id="KAL2318548.1"/>
    </source>
</evidence>
<gene>
    <name evidence="3" type="ORF">Fmac_032424</name>
</gene>
<dbReference type="Proteomes" id="UP001603857">
    <property type="component" value="Unassembled WGS sequence"/>
</dbReference>
<organism evidence="3 4">
    <name type="scientific">Flemingia macrophylla</name>
    <dbReference type="NCBI Taxonomy" id="520843"/>
    <lineage>
        <taxon>Eukaryota</taxon>
        <taxon>Viridiplantae</taxon>
        <taxon>Streptophyta</taxon>
        <taxon>Embryophyta</taxon>
        <taxon>Tracheophyta</taxon>
        <taxon>Spermatophyta</taxon>
        <taxon>Magnoliopsida</taxon>
        <taxon>eudicotyledons</taxon>
        <taxon>Gunneridae</taxon>
        <taxon>Pentapetalae</taxon>
        <taxon>rosids</taxon>
        <taxon>fabids</taxon>
        <taxon>Fabales</taxon>
        <taxon>Fabaceae</taxon>
        <taxon>Papilionoideae</taxon>
        <taxon>50 kb inversion clade</taxon>
        <taxon>NPAAA clade</taxon>
        <taxon>indigoferoid/millettioid clade</taxon>
        <taxon>Phaseoleae</taxon>
        <taxon>Flemingia</taxon>
    </lineage>
</organism>
<dbReference type="InterPro" id="IPR002921">
    <property type="entry name" value="Fungal_lipase-type"/>
</dbReference>
<protein>
    <recommendedName>
        <fullName evidence="2">Fungal lipase-type domain-containing protein</fullName>
    </recommendedName>
</protein>
<keyword evidence="4" id="KW-1185">Reference proteome</keyword>
<sequence>MTIFHFFFISASSSTLSRVHSIYIFSLSHPPPPLPLTLSGKCLLLQICDVNVSGHRVEPTENPDDGEDKLRIEALKILHQPLEANHDGIEVFSPLVQGCVEGLQVVVVTLAEEEEKENGNDEDLLGEGESVEVVKGQREKHTGREVLAELVSDEEEHRSVVVEGLRCSVVVDPLVREVRRARDLDIVEAGPRQTKGSEPFEVDQLCTDADISWYELPNVGRIHSGFMKALGLQKNRGWPKEIDGRNSQHHYAYYTIREKLRAMLDGKEDAKFIVTGHSL</sequence>
<dbReference type="AlphaFoldDB" id="A0ABD1L5B8"/>
<dbReference type="Gene3D" id="3.40.50.1820">
    <property type="entry name" value="alpha/beta hydrolase"/>
    <property type="match status" value="1"/>
</dbReference>
<comment type="caution">
    <text evidence="3">The sequence shown here is derived from an EMBL/GenBank/DDBJ whole genome shotgun (WGS) entry which is preliminary data.</text>
</comment>
<accession>A0ABD1L5B8</accession>
<dbReference type="EMBL" id="JBGMDY010000011">
    <property type="protein sequence ID" value="KAL2318548.1"/>
    <property type="molecule type" value="Genomic_DNA"/>
</dbReference>
<feature type="domain" description="Fungal lipase-type" evidence="2">
    <location>
        <begin position="195"/>
        <end position="279"/>
    </location>
</feature>